<dbReference type="EMBL" id="JAULRT010000059">
    <property type="protein sequence ID" value="MDO3382951.1"/>
    <property type="molecule type" value="Genomic_DNA"/>
</dbReference>
<name>A0ABT8TFT2_9GAMM</name>
<dbReference type="RefSeq" id="WP_302713525.1">
    <property type="nucleotide sequence ID" value="NZ_JAULRT010000059.1"/>
</dbReference>
<sequence length="127" mass="14195">MLKKLFTESLYVKVRKNQFSVKNLSANTPWKTQNATNAFSTQRLLVGTFSNAEPELRALVQAARTTGWIKKSVQVLIQPLETLEGGLSEIEQRVFKELALGAGAFKAKVYTGPELSDEQALKWLNKP</sequence>
<evidence type="ECO:0000313" key="1">
    <source>
        <dbReference type="EMBL" id="MDO3382951.1"/>
    </source>
</evidence>
<protein>
    <recommendedName>
        <fullName evidence="3">SPOR domain-containing protein</fullName>
    </recommendedName>
</protein>
<keyword evidence="2" id="KW-1185">Reference proteome</keyword>
<organism evidence="1 2">
    <name type="scientific">Gilvimarinus algae</name>
    <dbReference type="NCBI Taxonomy" id="3058037"/>
    <lineage>
        <taxon>Bacteria</taxon>
        <taxon>Pseudomonadati</taxon>
        <taxon>Pseudomonadota</taxon>
        <taxon>Gammaproteobacteria</taxon>
        <taxon>Cellvibrionales</taxon>
        <taxon>Cellvibrionaceae</taxon>
        <taxon>Gilvimarinus</taxon>
    </lineage>
</organism>
<evidence type="ECO:0008006" key="3">
    <source>
        <dbReference type="Google" id="ProtNLM"/>
    </source>
</evidence>
<reference evidence="1" key="1">
    <citation type="submission" date="2023-07" db="EMBL/GenBank/DDBJ databases">
        <title>Gilvimarinus algae sp. nov., isolated from the surface of Kelp.</title>
        <authorList>
            <person name="Sun Y.Y."/>
            <person name="Gong Y."/>
            <person name="Du Z.J."/>
        </authorList>
    </citation>
    <scope>NUCLEOTIDE SEQUENCE</scope>
    <source>
        <strain evidence="1">SDUM040014</strain>
    </source>
</reference>
<proteinExistence type="predicted"/>
<accession>A0ABT8TFT2</accession>
<dbReference type="Proteomes" id="UP001168380">
    <property type="component" value="Unassembled WGS sequence"/>
</dbReference>
<gene>
    <name evidence="1" type="ORF">QWI16_12300</name>
</gene>
<comment type="caution">
    <text evidence="1">The sequence shown here is derived from an EMBL/GenBank/DDBJ whole genome shotgun (WGS) entry which is preliminary data.</text>
</comment>
<evidence type="ECO:0000313" key="2">
    <source>
        <dbReference type="Proteomes" id="UP001168380"/>
    </source>
</evidence>